<dbReference type="OrthoDB" id="7951125at2"/>
<feature type="signal peptide" evidence="1">
    <location>
        <begin position="1"/>
        <end position="24"/>
    </location>
</feature>
<reference evidence="2 3" key="1">
    <citation type="submission" date="2016-03" db="EMBL/GenBank/DDBJ databases">
        <title>Genome sequencing of Devosia sp. S37.</title>
        <authorList>
            <person name="Mohd Nor M."/>
        </authorList>
    </citation>
    <scope>NUCLEOTIDE SEQUENCE [LARGE SCALE GENOMIC DNA]</scope>
    <source>
        <strain evidence="2 3">S37</strain>
    </source>
</reference>
<proteinExistence type="predicted"/>
<name>A0A178I6M1_9HYPH</name>
<dbReference type="EMBL" id="LVVY01000024">
    <property type="protein sequence ID" value="OAM82302.1"/>
    <property type="molecule type" value="Genomic_DNA"/>
</dbReference>
<sequence length="93" mass="9692">MIKNSVVALVTAAALAGIAMPAMAAAAPATSIESDSDTSSFDADYVLHQLQAQGVNATSVETWGTHVRAFVIGEDGRQTMRLFNADTLQPANI</sequence>
<accession>A0A178I6M1</accession>
<dbReference type="Proteomes" id="UP000078389">
    <property type="component" value="Unassembled WGS sequence"/>
</dbReference>
<protein>
    <recommendedName>
        <fullName evidence="4">PepSY domain-containing protein</fullName>
    </recommendedName>
</protein>
<gene>
    <name evidence="2" type="ORF">A3840_01235</name>
</gene>
<keyword evidence="3" id="KW-1185">Reference proteome</keyword>
<comment type="caution">
    <text evidence="2">The sequence shown here is derived from an EMBL/GenBank/DDBJ whole genome shotgun (WGS) entry which is preliminary data.</text>
</comment>
<organism evidence="2 3">
    <name type="scientific">Devosia elaeis</name>
    <dbReference type="NCBI Taxonomy" id="1770058"/>
    <lineage>
        <taxon>Bacteria</taxon>
        <taxon>Pseudomonadati</taxon>
        <taxon>Pseudomonadota</taxon>
        <taxon>Alphaproteobacteria</taxon>
        <taxon>Hyphomicrobiales</taxon>
        <taxon>Devosiaceae</taxon>
        <taxon>Devosia</taxon>
    </lineage>
</organism>
<dbReference type="AlphaFoldDB" id="A0A178I6M1"/>
<feature type="chain" id="PRO_5008088480" description="PepSY domain-containing protein" evidence="1">
    <location>
        <begin position="25"/>
        <end position="93"/>
    </location>
</feature>
<evidence type="ECO:0000313" key="3">
    <source>
        <dbReference type="Proteomes" id="UP000078389"/>
    </source>
</evidence>
<keyword evidence="1" id="KW-0732">Signal</keyword>
<dbReference type="RefSeq" id="WP_067450682.1">
    <property type="nucleotide sequence ID" value="NZ_LVVY01000024.1"/>
</dbReference>
<evidence type="ECO:0000256" key="1">
    <source>
        <dbReference type="SAM" id="SignalP"/>
    </source>
</evidence>
<evidence type="ECO:0008006" key="4">
    <source>
        <dbReference type="Google" id="ProtNLM"/>
    </source>
</evidence>
<evidence type="ECO:0000313" key="2">
    <source>
        <dbReference type="EMBL" id="OAM82302.1"/>
    </source>
</evidence>